<gene>
    <name evidence="2" type="ORF">HanXRQr2_Chr14g0645811</name>
</gene>
<dbReference type="GO" id="GO:0008380">
    <property type="term" value="P:RNA splicing"/>
    <property type="evidence" value="ECO:0007669"/>
    <property type="project" value="InterPro"/>
</dbReference>
<sequence length="109" mass="13029">MEFFNWVESEHGFKHTTETYNHMVDILCKFFEFDLARQLLDERPERDHATFRIMFKRYASAHLVHEAIDCYNKLGEFNLNDETSFVNLVDALCEYKRVIEAKELCLGKD</sequence>
<dbReference type="Pfam" id="PF01535">
    <property type="entry name" value="PPR"/>
    <property type="match status" value="2"/>
</dbReference>
<reference evidence="2" key="1">
    <citation type="journal article" date="2017" name="Nature">
        <title>The sunflower genome provides insights into oil metabolism, flowering and Asterid evolution.</title>
        <authorList>
            <person name="Badouin H."/>
            <person name="Gouzy J."/>
            <person name="Grassa C.J."/>
            <person name="Murat F."/>
            <person name="Staton S.E."/>
            <person name="Cottret L."/>
            <person name="Lelandais-Briere C."/>
            <person name="Owens G.L."/>
            <person name="Carrere S."/>
            <person name="Mayjonade B."/>
            <person name="Legrand L."/>
            <person name="Gill N."/>
            <person name="Kane N.C."/>
            <person name="Bowers J.E."/>
            <person name="Hubner S."/>
            <person name="Bellec A."/>
            <person name="Berard A."/>
            <person name="Berges H."/>
            <person name="Blanchet N."/>
            <person name="Boniface M.C."/>
            <person name="Brunel D."/>
            <person name="Catrice O."/>
            <person name="Chaidir N."/>
            <person name="Claudel C."/>
            <person name="Donnadieu C."/>
            <person name="Faraut T."/>
            <person name="Fievet G."/>
            <person name="Helmstetter N."/>
            <person name="King M."/>
            <person name="Knapp S.J."/>
            <person name="Lai Z."/>
            <person name="Le Paslier M.C."/>
            <person name="Lippi Y."/>
            <person name="Lorenzon L."/>
            <person name="Mandel J.R."/>
            <person name="Marage G."/>
            <person name="Marchand G."/>
            <person name="Marquand E."/>
            <person name="Bret-Mestries E."/>
            <person name="Morien E."/>
            <person name="Nambeesan S."/>
            <person name="Nguyen T."/>
            <person name="Pegot-Espagnet P."/>
            <person name="Pouilly N."/>
            <person name="Raftis F."/>
            <person name="Sallet E."/>
            <person name="Schiex T."/>
            <person name="Thomas J."/>
            <person name="Vandecasteele C."/>
            <person name="Vares D."/>
            <person name="Vear F."/>
            <person name="Vautrin S."/>
            <person name="Crespi M."/>
            <person name="Mangin B."/>
            <person name="Burke J.M."/>
            <person name="Salse J."/>
            <person name="Munos S."/>
            <person name="Vincourt P."/>
            <person name="Rieseberg L.H."/>
            <person name="Langlade N.B."/>
        </authorList>
    </citation>
    <scope>NUCLEOTIDE SEQUENCE</scope>
    <source>
        <tissue evidence="2">Leaves</tissue>
    </source>
</reference>
<evidence type="ECO:0000256" key="1">
    <source>
        <dbReference type="ARBA" id="ARBA00022737"/>
    </source>
</evidence>
<dbReference type="InterPro" id="IPR011990">
    <property type="entry name" value="TPR-like_helical_dom_sf"/>
</dbReference>
<dbReference type="PANTHER" id="PTHR47003">
    <property type="entry name" value="OS01G0970900 PROTEIN"/>
    <property type="match status" value="1"/>
</dbReference>
<comment type="caution">
    <text evidence="2">The sequence shown here is derived from an EMBL/GenBank/DDBJ whole genome shotgun (WGS) entry which is preliminary data.</text>
</comment>
<dbReference type="Gramene" id="mRNA:HanXRQr2_Chr14g0645811">
    <property type="protein sequence ID" value="CDS:HanXRQr2_Chr14g0645811.1"/>
    <property type="gene ID" value="HanXRQr2_Chr14g0645811"/>
</dbReference>
<evidence type="ECO:0000313" key="3">
    <source>
        <dbReference type="Proteomes" id="UP000215914"/>
    </source>
</evidence>
<dbReference type="InterPro" id="IPR002885">
    <property type="entry name" value="PPR_rpt"/>
</dbReference>
<protein>
    <submittedName>
        <fullName evidence="2">Tetratricopeptide-like helical domain superfamily</fullName>
    </submittedName>
</protein>
<dbReference type="AlphaFoldDB" id="A0A9K3H7S7"/>
<dbReference type="InterPro" id="IPR044578">
    <property type="entry name" value="BIR6-like"/>
</dbReference>
<keyword evidence="1" id="KW-0677">Repeat</keyword>
<name>A0A9K3H7S7_HELAN</name>
<proteinExistence type="predicted"/>
<dbReference type="Proteomes" id="UP000215914">
    <property type="component" value="Unassembled WGS sequence"/>
</dbReference>
<evidence type="ECO:0000313" key="2">
    <source>
        <dbReference type="EMBL" id="KAF5769226.1"/>
    </source>
</evidence>
<accession>A0A9K3H7S7</accession>
<organism evidence="2 3">
    <name type="scientific">Helianthus annuus</name>
    <name type="common">Common sunflower</name>
    <dbReference type="NCBI Taxonomy" id="4232"/>
    <lineage>
        <taxon>Eukaryota</taxon>
        <taxon>Viridiplantae</taxon>
        <taxon>Streptophyta</taxon>
        <taxon>Embryophyta</taxon>
        <taxon>Tracheophyta</taxon>
        <taxon>Spermatophyta</taxon>
        <taxon>Magnoliopsida</taxon>
        <taxon>eudicotyledons</taxon>
        <taxon>Gunneridae</taxon>
        <taxon>Pentapetalae</taxon>
        <taxon>asterids</taxon>
        <taxon>campanulids</taxon>
        <taxon>Asterales</taxon>
        <taxon>Asteraceae</taxon>
        <taxon>Asteroideae</taxon>
        <taxon>Heliantheae alliance</taxon>
        <taxon>Heliantheae</taxon>
        <taxon>Helianthus</taxon>
    </lineage>
</organism>
<dbReference type="EMBL" id="MNCJ02000329">
    <property type="protein sequence ID" value="KAF5769226.1"/>
    <property type="molecule type" value="Genomic_DNA"/>
</dbReference>
<dbReference type="PANTHER" id="PTHR47003:SF11">
    <property type="entry name" value="PPR SUPERFAMILY PROTEIN"/>
    <property type="match status" value="1"/>
</dbReference>
<dbReference type="Gene3D" id="1.25.40.10">
    <property type="entry name" value="Tetratricopeptide repeat domain"/>
    <property type="match status" value="1"/>
</dbReference>
<reference evidence="2" key="2">
    <citation type="submission" date="2020-06" db="EMBL/GenBank/DDBJ databases">
        <title>Helianthus annuus Genome sequencing and assembly Release 2.</title>
        <authorList>
            <person name="Gouzy J."/>
            <person name="Langlade N."/>
            <person name="Munos S."/>
        </authorList>
    </citation>
    <scope>NUCLEOTIDE SEQUENCE</scope>
    <source>
        <tissue evidence="2">Leaves</tissue>
    </source>
</reference>
<keyword evidence="3" id="KW-1185">Reference proteome</keyword>